<name>A0A419SM30_9BACL</name>
<dbReference type="Proteomes" id="UP000284219">
    <property type="component" value="Unassembled WGS sequence"/>
</dbReference>
<comment type="caution">
    <text evidence="1">The sequence shown here is derived from an EMBL/GenBank/DDBJ whole genome shotgun (WGS) entry which is preliminary data.</text>
</comment>
<evidence type="ECO:0000313" key="1">
    <source>
        <dbReference type="EMBL" id="RKD25130.1"/>
    </source>
</evidence>
<dbReference type="EMBL" id="MCHY01000007">
    <property type="protein sequence ID" value="RKD25130.1"/>
    <property type="molecule type" value="Genomic_DNA"/>
</dbReference>
<evidence type="ECO:0000313" key="2">
    <source>
        <dbReference type="Proteomes" id="UP000284219"/>
    </source>
</evidence>
<organism evidence="1 2">
    <name type="scientific">Ammoniphilus oxalaticus</name>
    <dbReference type="NCBI Taxonomy" id="66863"/>
    <lineage>
        <taxon>Bacteria</taxon>
        <taxon>Bacillati</taxon>
        <taxon>Bacillota</taxon>
        <taxon>Bacilli</taxon>
        <taxon>Bacillales</taxon>
        <taxon>Paenibacillaceae</taxon>
        <taxon>Aneurinibacillus group</taxon>
        <taxon>Ammoniphilus</taxon>
    </lineage>
</organism>
<accession>A0A419SM30</accession>
<sequence length="84" mass="9949">MEKQLERLSEIEKIISKSQLEKLHEQGFIVVREEDARNAIEFADWRYDLINEAYTLLHKADIRHPKEKGLNGLKDAIDHLDTEY</sequence>
<protein>
    <submittedName>
        <fullName evidence="1">Uncharacterized protein</fullName>
    </submittedName>
</protein>
<gene>
    <name evidence="1" type="ORF">BEP19_04750</name>
</gene>
<reference evidence="1 2" key="1">
    <citation type="submission" date="2016-08" db="EMBL/GenBank/DDBJ databases">
        <title>Novel Firmicute Genomes.</title>
        <authorList>
            <person name="Poppleton D.I."/>
            <person name="Gribaldo S."/>
        </authorList>
    </citation>
    <scope>NUCLEOTIDE SEQUENCE [LARGE SCALE GENOMIC DNA]</scope>
    <source>
        <strain evidence="1 2">RAOx-1</strain>
    </source>
</reference>
<keyword evidence="2" id="KW-1185">Reference proteome</keyword>
<proteinExistence type="predicted"/>
<dbReference type="AlphaFoldDB" id="A0A419SM30"/>
<dbReference type="RefSeq" id="WP_120188953.1">
    <property type="nucleotide sequence ID" value="NZ_MCHY01000007.1"/>
</dbReference>